<organism evidence="12 13">
    <name type="scientific">Pedobacter psychrotolerans</name>
    <dbReference type="NCBI Taxonomy" id="1843235"/>
    <lineage>
        <taxon>Bacteria</taxon>
        <taxon>Pseudomonadati</taxon>
        <taxon>Bacteroidota</taxon>
        <taxon>Sphingobacteriia</taxon>
        <taxon>Sphingobacteriales</taxon>
        <taxon>Sphingobacteriaceae</taxon>
        <taxon>Pedobacter</taxon>
    </lineage>
</organism>
<keyword evidence="3 6" id="KW-0312">Gluconeogenesis</keyword>
<keyword evidence="4 6" id="KW-0324">Glycolysis</keyword>
<dbReference type="CDD" id="cd07067">
    <property type="entry name" value="HP_PGM_like"/>
    <property type="match status" value="1"/>
</dbReference>
<feature type="active site" description="Tele-phosphohistidine intermediate" evidence="6 7">
    <location>
        <position position="50"/>
    </location>
</feature>
<dbReference type="UniPathway" id="UPA00109">
    <property type="reaction ID" value="UER00186"/>
</dbReference>
<feature type="binding site" evidence="6 8">
    <location>
        <begin position="62"/>
        <end position="63"/>
    </location>
    <ligand>
        <name>substrate</name>
    </ligand>
</feature>
<evidence type="ECO:0000256" key="10">
    <source>
        <dbReference type="RuleBase" id="RU004512"/>
    </source>
</evidence>
<comment type="function">
    <text evidence="6 10">Catalyzes the interconversion of 2-phosphoglycerate and 3-phosphoglycerate.</text>
</comment>
<evidence type="ECO:0000256" key="8">
    <source>
        <dbReference type="PIRSR" id="PIRSR613078-2"/>
    </source>
</evidence>
<dbReference type="AlphaFoldDB" id="A0A4R2HI74"/>
<dbReference type="GO" id="GO:0004619">
    <property type="term" value="F:phosphoglycerate mutase activity"/>
    <property type="evidence" value="ECO:0007669"/>
    <property type="project" value="UniProtKB-UniRule"/>
</dbReference>
<dbReference type="HAMAP" id="MF_01039">
    <property type="entry name" value="PGAM_GpmA"/>
    <property type="match status" value="1"/>
</dbReference>
<feature type="binding site" evidence="6 8">
    <location>
        <begin position="155"/>
        <end position="156"/>
    </location>
    <ligand>
        <name>substrate</name>
    </ligand>
</feature>
<feature type="compositionally biased region" description="Basic and acidic residues" evidence="11">
    <location>
        <begin position="166"/>
        <end position="179"/>
    </location>
</feature>
<evidence type="ECO:0000256" key="7">
    <source>
        <dbReference type="PIRSR" id="PIRSR613078-1"/>
    </source>
</evidence>
<feature type="binding site" evidence="6 8">
    <location>
        <begin position="128"/>
        <end position="131"/>
    </location>
    <ligand>
        <name>substrate</name>
    </ligand>
</feature>
<dbReference type="InterPro" id="IPR001345">
    <property type="entry name" value="PG/BPGM_mutase_AS"/>
</dbReference>
<feature type="binding site" evidence="6 8">
    <location>
        <position position="139"/>
    </location>
    <ligand>
        <name>substrate</name>
    </ligand>
</feature>
<dbReference type="GO" id="GO:0006094">
    <property type="term" value="P:gluconeogenesis"/>
    <property type="evidence" value="ECO:0007669"/>
    <property type="project" value="UniProtKB-UniRule"/>
</dbReference>
<dbReference type="EMBL" id="SLWO01000002">
    <property type="protein sequence ID" value="TCO28964.1"/>
    <property type="molecule type" value="Genomic_DNA"/>
</dbReference>
<feature type="site" description="Transition state stabilizer" evidence="6 9">
    <location>
        <position position="223"/>
    </location>
</feature>
<evidence type="ECO:0000256" key="2">
    <source>
        <dbReference type="ARBA" id="ARBA00006717"/>
    </source>
</evidence>
<evidence type="ECO:0000256" key="1">
    <source>
        <dbReference type="ARBA" id="ARBA00000380"/>
    </source>
</evidence>
<keyword evidence="5 6" id="KW-0413">Isomerase</keyword>
<evidence type="ECO:0000256" key="4">
    <source>
        <dbReference type="ARBA" id="ARBA00023152"/>
    </source>
</evidence>
<comment type="similarity">
    <text evidence="2 6">Belongs to the phosphoglycerate mutase family. BPG-dependent PGAM subfamily.</text>
</comment>
<accession>A0A4R2HI74</accession>
<evidence type="ECO:0000256" key="5">
    <source>
        <dbReference type="ARBA" id="ARBA00023235"/>
    </source>
</evidence>
<dbReference type="InterPro" id="IPR013078">
    <property type="entry name" value="His_Pase_superF_clade-1"/>
</dbReference>
<evidence type="ECO:0000256" key="6">
    <source>
        <dbReference type="HAMAP-Rule" id="MF_01039"/>
    </source>
</evidence>
<feature type="binding site" evidence="6 8">
    <location>
        <begin position="49"/>
        <end position="56"/>
    </location>
    <ligand>
        <name>substrate</name>
    </ligand>
</feature>
<name>A0A4R2HI74_9SPHI</name>
<protein>
    <recommendedName>
        <fullName evidence="6 10">2,3-bisphosphoglycerate-dependent phosphoglycerate mutase</fullName>
        <shortName evidence="6">BPG-dependent PGAM</shortName>
        <shortName evidence="6">PGAM</shortName>
        <shortName evidence="6">Phosphoglyceromutase</shortName>
        <shortName evidence="6">dPGM</shortName>
        <ecNumber evidence="6 10">5.4.2.11</ecNumber>
    </recommendedName>
</protein>
<feature type="binding site" evidence="6 8">
    <location>
        <position position="101"/>
    </location>
    <ligand>
        <name>substrate</name>
    </ligand>
</feature>
<comment type="caution">
    <text evidence="12">The sequence shown here is derived from an EMBL/GenBank/DDBJ whole genome shotgun (WGS) entry which is preliminary data.</text>
</comment>
<evidence type="ECO:0000256" key="9">
    <source>
        <dbReference type="PIRSR" id="PIRSR613078-3"/>
    </source>
</evidence>
<proteinExistence type="inferred from homology"/>
<feature type="region of interest" description="Disordered" evidence="11">
    <location>
        <begin position="154"/>
        <end position="183"/>
    </location>
</feature>
<dbReference type="PANTHER" id="PTHR11931">
    <property type="entry name" value="PHOSPHOGLYCERATE MUTASE"/>
    <property type="match status" value="1"/>
</dbReference>
<dbReference type="SMART" id="SM00855">
    <property type="entry name" value="PGAM"/>
    <property type="match status" value="1"/>
</dbReference>
<dbReference type="FunFam" id="3.40.50.1240:FF:000003">
    <property type="entry name" value="2,3-bisphosphoglycerate-dependent phosphoglycerate mutase"/>
    <property type="match status" value="1"/>
</dbReference>
<dbReference type="NCBIfam" id="TIGR01258">
    <property type="entry name" value="pgm_1"/>
    <property type="match status" value="1"/>
</dbReference>
<feature type="binding site" evidence="6 8">
    <location>
        <begin position="224"/>
        <end position="225"/>
    </location>
    <ligand>
        <name>substrate</name>
    </ligand>
</feature>
<dbReference type="Gene3D" id="3.40.50.1240">
    <property type="entry name" value="Phosphoglycerate mutase-like"/>
    <property type="match status" value="1"/>
</dbReference>
<dbReference type="SUPFAM" id="SSF53254">
    <property type="entry name" value="Phosphoglycerate mutase-like"/>
    <property type="match status" value="1"/>
</dbReference>
<dbReference type="Pfam" id="PF00300">
    <property type="entry name" value="His_Phos_1"/>
    <property type="match status" value="2"/>
</dbReference>
<dbReference type="PROSITE" id="PS00175">
    <property type="entry name" value="PG_MUTASE"/>
    <property type="match status" value="1"/>
</dbReference>
<dbReference type="EC" id="5.4.2.11" evidence="6 10"/>
<dbReference type="GO" id="GO:0006096">
    <property type="term" value="P:glycolytic process"/>
    <property type="evidence" value="ECO:0007669"/>
    <property type="project" value="UniProtKB-UniRule"/>
</dbReference>
<comment type="catalytic activity">
    <reaction evidence="1 6 10">
        <text>(2R)-2-phosphoglycerate = (2R)-3-phosphoglycerate</text>
        <dbReference type="Rhea" id="RHEA:15901"/>
        <dbReference type="ChEBI" id="CHEBI:58272"/>
        <dbReference type="ChEBI" id="CHEBI:58289"/>
        <dbReference type="EC" id="5.4.2.11"/>
    </reaction>
</comment>
<feature type="active site" description="Proton donor/acceptor" evidence="6 7">
    <location>
        <position position="128"/>
    </location>
</feature>
<evidence type="ECO:0000256" key="11">
    <source>
        <dbReference type="SAM" id="MobiDB-lite"/>
    </source>
</evidence>
<gene>
    <name evidence="6" type="primary">gpmA</name>
    <name evidence="12" type="ORF">EV200_102382</name>
</gene>
<dbReference type="InterPro" id="IPR005952">
    <property type="entry name" value="Phosphogly_mut1"/>
</dbReference>
<dbReference type="NCBIfam" id="NF010713">
    <property type="entry name" value="PRK14115.1"/>
    <property type="match status" value="1"/>
</dbReference>
<evidence type="ECO:0000313" key="12">
    <source>
        <dbReference type="EMBL" id="TCO28964.1"/>
    </source>
</evidence>
<evidence type="ECO:0000256" key="3">
    <source>
        <dbReference type="ARBA" id="ARBA00022432"/>
    </source>
</evidence>
<dbReference type="InterPro" id="IPR029033">
    <property type="entry name" value="His_PPase_superfam"/>
</dbReference>
<sequence length="270" mass="31569">MKRLEVNTSGLFYISKYSALNLTIRIQRIKSITIGNCYQRQMKKIVLIRHGQSIYNQENRFTGWTDVDLSEKGYQEAKKAAEILKKHDYNFDIAFTSLLKRAIKTLHIILEDLDHLWIPEYKTWHLNERFYGALQGLNKAETAEKYGAEQVYKWRRDPDEEPPQVTKDDERYPGNDSRYHNLSPEQLPLSENLTDTIARVLPFWNESIVPAISKNEKVIISAHGNSLRALIKYLDHLSNEEVTALEIPTGSPLVYELDDDLKKIRHYYLE</sequence>
<reference evidence="12 13" key="1">
    <citation type="submission" date="2019-03" db="EMBL/GenBank/DDBJ databases">
        <title>Genomic Encyclopedia of Type Strains, Phase IV (KMG-IV): sequencing the most valuable type-strain genomes for metagenomic binning, comparative biology and taxonomic classification.</title>
        <authorList>
            <person name="Goeker M."/>
        </authorList>
    </citation>
    <scope>NUCLEOTIDE SEQUENCE [LARGE SCALE GENOMIC DNA]</scope>
    <source>
        <strain evidence="12 13">DSM 103236</strain>
    </source>
</reference>
<evidence type="ECO:0000313" key="13">
    <source>
        <dbReference type="Proteomes" id="UP000295684"/>
    </source>
</evidence>
<comment type="pathway">
    <text evidence="6 10">Carbohydrate degradation; glycolysis; pyruvate from D-glyceraldehyde 3-phosphate: step 3/5.</text>
</comment>
<dbReference type="Proteomes" id="UP000295684">
    <property type="component" value="Unassembled WGS sequence"/>
</dbReference>